<feature type="domain" description="STAS" evidence="1">
    <location>
        <begin position="9"/>
        <end position="89"/>
    </location>
</feature>
<dbReference type="InterPro" id="IPR052746">
    <property type="entry name" value="MlaB_ABC_Transporter"/>
</dbReference>
<dbReference type="Pfam" id="PF13466">
    <property type="entry name" value="STAS_2"/>
    <property type="match status" value="1"/>
</dbReference>
<dbReference type="InterPro" id="IPR058548">
    <property type="entry name" value="MlaB-like_STAS"/>
</dbReference>
<organism evidence="2 3">
    <name type="scientific">Comamonas guangdongensis</name>
    <dbReference type="NCBI Taxonomy" id="510515"/>
    <lineage>
        <taxon>Bacteria</taxon>
        <taxon>Pseudomonadati</taxon>
        <taxon>Pseudomonadota</taxon>
        <taxon>Betaproteobacteria</taxon>
        <taxon>Burkholderiales</taxon>
        <taxon>Comamonadaceae</taxon>
        <taxon>Comamonas</taxon>
    </lineage>
</organism>
<dbReference type="RefSeq" id="WP_369337064.1">
    <property type="nucleotide sequence ID" value="NZ_JBFYGN010000003.1"/>
</dbReference>
<dbReference type="PROSITE" id="PS50801">
    <property type="entry name" value="STAS"/>
    <property type="match status" value="1"/>
</dbReference>
<dbReference type="InterPro" id="IPR036513">
    <property type="entry name" value="STAS_dom_sf"/>
</dbReference>
<dbReference type="Proteomes" id="UP001561046">
    <property type="component" value="Unassembled WGS sequence"/>
</dbReference>
<dbReference type="Gene3D" id="3.30.750.24">
    <property type="entry name" value="STAS domain"/>
    <property type="match status" value="1"/>
</dbReference>
<gene>
    <name evidence="2" type="ORF">AB6724_03195</name>
</gene>
<protein>
    <submittedName>
        <fullName evidence="2">Lipid asymmetry maintenance protein MlaB</fullName>
    </submittedName>
</protein>
<evidence type="ECO:0000313" key="2">
    <source>
        <dbReference type="EMBL" id="MEX8191842.1"/>
    </source>
</evidence>
<name>A0ABV3ZQK0_9BURK</name>
<dbReference type="EMBL" id="JBFYGN010000003">
    <property type="protein sequence ID" value="MEX8191842.1"/>
    <property type="molecule type" value="Genomic_DNA"/>
</dbReference>
<evidence type="ECO:0000259" key="1">
    <source>
        <dbReference type="PROSITE" id="PS50801"/>
    </source>
</evidence>
<dbReference type="SUPFAM" id="SSF52091">
    <property type="entry name" value="SpoIIaa-like"/>
    <property type="match status" value="1"/>
</dbReference>
<dbReference type="PANTHER" id="PTHR35849:SF2">
    <property type="entry name" value="BLR2341 PROTEIN"/>
    <property type="match status" value="1"/>
</dbReference>
<dbReference type="CDD" id="cd07043">
    <property type="entry name" value="STAS_anti-anti-sigma_factors"/>
    <property type="match status" value="1"/>
</dbReference>
<dbReference type="PANTHER" id="PTHR35849">
    <property type="entry name" value="BLR2341 PROTEIN"/>
    <property type="match status" value="1"/>
</dbReference>
<reference evidence="2 3" key="1">
    <citation type="journal article" date="2013" name="Int. J. Syst. Evol. Microbiol.">
        <title>Comamonas guangdongensis sp. nov., isolated from subterranean forest sediment, and emended description of the genus Comamonas.</title>
        <authorList>
            <person name="Zhang J."/>
            <person name="Wang Y."/>
            <person name="Zhou S."/>
            <person name="Wu C."/>
            <person name="He J."/>
            <person name="Li F."/>
        </authorList>
    </citation>
    <scope>NUCLEOTIDE SEQUENCE [LARGE SCALE GENOMIC DNA]</scope>
    <source>
        <strain evidence="2 3">CCTCC AB2011133</strain>
    </source>
</reference>
<evidence type="ECO:0000313" key="3">
    <source>
        <dbReference type="Proteomes" id="UP001561046"/>
    </source>
</evidence>
<keyword evidence="3" id="KW-1185">Reference proteome</keyword>
<dbReference type="InterPro" id="IPR002645">
    <property type="entry name" value="STAS_dom"/>
</dbReference>
<proteinExistence type="predicted"/>
<sequence>MAPSQSNPLQLPRELTYRQARECLLRLRPLVAGHSAQQVPVDASAVKVFDSSALAVLLACRRAAQEAGKQLVVSGLPKGLQSMAALYGVDGLLLPAAASEAGASARQDEAGGNRSRDA</sequence>
<accession>A0ABV3ZQK0</accession>
<comment type="caution">
    <text evidence="2">The sequence shown here is derived from an EMBL/GenBank/DDBJ whole genome shotgun (WGS) entry which is preliminary data.</text>
</comment>